<dbReference type="Pfam" id="PF00528">
    <property type="entry name" value="BPD_transp_1"/>
    <property type="match status" value="1"/>
</dbReference>
<feature type="transmembrane region" description="Helical" evidence="7">
    <location>
        <begin position="85"/>
        <end position="106"/>
    </location>
</feature>
<accession>A0ABW2F3R1</accession>
<dbReference type="PROSITE" id="PS50928">
    <property type="entry name" value="ABC_TM1"/>
    <property type="match status" value="1"/>
</dbReference>
<proteinExistence type="inferred from homology"/>
<evidence type="ECO:0000256" key="5">
    <source>
        <dbReference type="ARBA" id="ARBA00022989"/>
    </source>
</evidence>
<evidence type="ECO:0000256" key="7">
    <source>
        <dbReference type="RuleBase" id="RU363032"/>
    </source>
</evidence>
<protein>
    <submittedName>
        <fullName evidence="9">Carbohydrate ABC transporter permease</fullName>
    </submittedName>
</protein>
<evidence type="ECO:0000256" key="3">
    <source>
        <dbReference type="ARBA" id="ARBA00022475"/>
    </source>
</evidence>
<keyword evidence="3" id="KW-1003">Cell membrane</keyword>
<keyword evidence="2 7" id="KW-0813">Transport</keyword>
<evidence type="ECO:0000313" key="10">
    <source>
        <dbReference type="Proteomes" id="UP001596378"/>
    </source>
</evidence>
<dbReference type="CDD" id="cd06261">
    <property type="entry name" value="TM_PBP2"/>
    <property type="match status" value="1"/>
</dbReference>
<dbReference type="Gene3D" id="1.10.3720.10">
    <property type="entry name" value="MetI-like"/>
    <property type="match status" value="1"/>
</dbReference>
<sequence>MATAQTGRTGTRLNMSRRSTLNFHLYTSPWVIGFLVFTLGPMVYSLYLSFTDAKMGSGGNFVGFKNYAAMFTNDDLFFKSLGNTAVYAVVSIALGLLFSFLLACLLNCRLKGVGIFRTLYYIPSVISGVSTILLWGWIFNPSYGLLNYSLSLMGIEGPGWLSDPHWAMSAVIFMSFWSIGGNIVIFLAGLQDIPQELYECAALDGAGIVARTVRITVPMISPVLLFNLIMGIIGGLQVFNQPYILTQGGPNHATYTYVMHLFANAFQYFKVGYGTSLAWILFLITLLLSMIVIRTSNYWVFYSGGDD</sequence>
<gene>
    <name evidence="9" type="ORF">ACFQMJ_04775</name>
</gene>
<keyword evidence="4 7" id="KW-0812">Transmembrane</keyword>
<dbReference type="RefSeq" id="WP_378047976.1">
    <property type="nucleotide sequence ID" value="NZ_JBHMDN010000016.1"/>
</dbReference>
<keyword evidence="5 7" id="KW-1133">Transmembrane helix</keyword>
<keyword evidence="10" id="KW-1185">Reference proteome</keyword>
<dbReference type="PANTHER" id="PTHR30193">
    <property type="entry name" value="ABC TRANSPORTER PERMEASE PROTEIN"/>
    <property type="match status" value="1"/>
</dbReference>
<dbReference type="Proteomes" id="UP001596378">
    <property type="component" value="Unassembled WGS sequence"/>
</dbReference>
<reference evidence="10" key="1">
    <citation type="journal article" date="2019" name="Int. J. Syst. Evol. Microbiol.">
        <title>The Global Catalogue of Microorganisms (GCM) 10K type strain sequencing project: providing services to taxonomists for standard genome sequencing and annotation.</title>
        <authorList>
            <consortium name="The Broad Institute Genomics Platform"/>
            <consortium name="The Broad Institute Genome Sequencing Center for Infectious Disease"/>
            <person name="Wu L."/>
            <person name="Ma J."/>
        </authorList>
    </citation>
    <scope>NUCLEOTIDE SEQUENCE [LARGE SCALE GENOMIC DNA]</scope>
    <source>
        <strain evidence="10">KCTC 12907</strain>
    </source>
</reference>
<evidence type="ECO:0000259" key="8">
    <source>
        <dbReference type="PROSITE" id="PS50928"/>
    </source>
</evidence>
<dbReference type="InterPro" id="IPR000515">
    <property type="entry name" value="MetI-like"/>
</dbReference>
<evidence type="ECO:0000256" key="4">
    <source>
        <dbReference type="ARBA" id="ARBA00022692"/>
    </source>
</evidence>
<feature type="transmembrane region" description="Helical" evidence="7">
    <location>
        <begin position="118"/>
        <end position="138"/>
    </location>
</feature>
<feature type="transmembrane region" description="Helical" evidence="7">
    <location>
        <begin position="21"/>
        <end position="47"/>
    </location>
</feature>
<dbReference type="PANTHER" id="PTHR30193:SF1">
    <property type="entry name" value="ABC TRANSPORTER PERMEASE PROTEIN YESP-RELATED"/>
    <property type="match status" value="1"/>
</dbReference>
<feature type="transmembrane region" description="Helical" evidence="7">
    <location>
        <begin position="271"/>
        <end position="293"/>
    </location>
</feature>
<dbReference type="EMBL" id="JBHTAI010000002">
    <property type="protein sequence ID" value="MFC7147843.1"/>
    <property type="molecule type" value="Genomic_DNA"/>
</dbReference>
<dbReference type="InterPro" id="IPR051393">
    <property type="entry name" value="ABC_transporter_permease"/>
</dbReference>
<dbReference type="InterPro" id="IPR035906">
    <property type="entry name" value="MetI-like_sf"/>
</dbReference>
<keyword evidence="6 7" id="KW-0472">Membrane</keyword>
<evidence type="ECO:0000256" key="2">
    <source>
        <dbReference type="ARBA" id="ARBA00022448"/>
    </source>
</evidence>
<feature type="transmembrane region" description="Helical" evidence="7">
    <location>
        <begin position="219"/>
        <end position="239"/>
    </location>
</feature>
<feature type="transmembrane region" description="Helical" evidence="7">
    <location>
        <begin position="166"/>
        <end position="188"/>
    </location>
</feature>
<organism evidence="9 10">
    <name type="scientific">Cohnella cellulosilytica</name>
    <dbReference type="NCBI Taxonomy" id="986710"/>
    <lineage>
        <taxon>Bacteria</taxon>
        <taxon>Bacillati</taxon>
        <taxon>Bacillota</taxon>
        <taxon>Bacilli</taxon>
        <taxon>Bacillales</taxon>
        <taxon>Paenibacillaceae</taxon>
        <taxon>Cohnella</taxon>
    </lineage>
</organism>
<comment type="caution">
    <text evidence="9">The sequence shown here is derived from an EMBL/GenBank/DDBJ whole genome shotgun (WGS) entry which is preliminary data.</text>
</comment>
<dbReference type="SUPFAM" id="SSF160964">
    <property type="entry name" value="MalF N-terminal region-like"/>
    <property type="match status" value="1"/>
</dbReference>
<evidence type="ECO:0000313" key="9">
    <source>
        <dbReference type="EMBL" id="MFC7147843.1"/>
    </source>
</evidence>
<dbReference type="SUPFAM" id="SSF161098">
    <property type="entry name" value="MetI-like"/>
    <property type="match status" value="1"/>
</dbReference>
<comment type="similarity">
    <text evidence="7">Belongs to the binding-protein-dependent transport system permease family.</text>
</comment>
<evidence type="ECO:0000256" key="6">
    <source>
        <dbReference type="ARBA" id="ARBA00023136"/>
    </source>
</evidence>
<evidence type="ECO:0000256" key="1">
    <source>
        <dbReference type="ARBA" id="ARBA00004651"/>
    </source>
</evidence>
<comment type="subcellular location">
    <subcellularLocation>
        <location evidence="1 7">Cell membrane</location>
        <topology evidence="1 7">Multi-pass membrane protein</topology>
    </subcellularLocation>
</comment>
<feature type="domain" description="ABC transmembrane type-1" evidence="8">
    <location>
        <begin position="81"/>
        <end position="292"/>
    </location>
</feature>
<name>A0ABW2F3R1_9BACL</name>